<reference evidence="3" key="1">
    <citation type="submission" date="2021-06" db="EMBL/GenBank/DDBJ databases">
        <authorList>
            <person name="Kallberg Y."/>
            <person name="Tangrot J."/>
            <person name="Rosling A."/>
        </authorList>
    </citation>
    <scope>NUCLEOTIDE SEQUENCE</scope>
    <source>
        <strain evidence="3">FL966</strain>
    </source>
</reference>
<dbReference type="EMBL" id="CAJVQA010007583">
    <property type="protein sequence ID" value="CAG8658810.1"/>
    <property type="molecule type" value="Genomic_DNA"/>
</dbReference>
<keyword evidence="1" id="KW-1133">Transmembrane helix</keyword>
<dbReference type="Proteomes" id="UP000789759">
    <property type="component" value="Unassembled WGS sequence"/>
</dbReference>
<proteinExistence type="predicted"/>
<evidence type="ECO:0000313" key="3">
    <source>
        <dbReference type="EMBL" id="CAG8658810.1"/>
    </source>
</evidence>
<name>A0A9N9H5T9_9GLOM</name>
<dbReference type="AlphaFoldDB" id="A0A9N9H5T9"/>
<feature type="transmembrane region" description="Helical" evidence="1">
    <location>
        <begin position="122"/>
        <end position="145"/>
    </location>
</feature>
<accession>A0A9N9H5T9</accession>
<feature type="signal peptide" evidence="2">
    <location>
        <begin position="1"/>
        <end position="15"/>
    </location>
</feature>
<sequence>MRSSIIFLLFSFTLFFNLHYEKLSVFAAPQQDNSSQIIPSITQNILAITSILPSAGPTPEPNVQPTTNAIVVITQNLIVITITSVSTVFPSIPAAHNPNLPSGSNNGFNGNYYDDGGNSSGLVIGVSVIGSICLIGALTAFCYCYRRHRLSLQYDDDGGEVVLRVDRDPFQSTLDQYHRNRY</sequence>
<protein>
    <submittedName>
        <fullName evidence="3">15697_t:CDS:1</fullName>
    </submittedName>
</protein>
<keyword evidence="4" id="KW-1185">Reference proteome</keyword>
<comment type="caution">
    <text evidence="3">The sequence shown here is derived from an EMBL/GenBank/DDBJ whole genome shotgun (WGS) entry which is preliminary data.</text>
</comment>
<gene>
    <name evidence="3" type="ORF">CPELLU_LOCUS9699</name>
</gene>
<feature type="transmembrane region" description="Helical" evidence="1">
    <location>
        <begin position="68"/>
        <end position="92"/>
    </location>
</feature>
<dbReference type="OrthoDB" id="2447840at2759"/>
<keyword evidence="2" id="KW-0732">Signal</keyword>
<keyword evidence="1" id="KW-0812">Transmembrane</keyword>
<organism evidence="3 4">
    <name type="scientific">Cetraspora pellucida</name>
    <dbReference type="NCBI Taxonomy" id="1433469"/>
    <lineage>
        <taxon>Eukaryota</taxon>
        <taxon>Fungi</taxon>
        <taxon>Fungi incertae sedis</taxon>
        <taxon>Mucoromycota</taxon>
        <taxon>Glomeromycotina</taxon>
        <taxon>Glomeromycetes</taxon>
        <taxon>Diversisporales</taxon>
        <taxon>Gigasporaceae</taxon>
        <taxon>Cetraspora</taxon>
    </lineage>
</organism>
<evidence type="ECO:0000256" key="1">
    <source>
        <dbReference type="SAM" id="Phobius"/>
    </source>
</evidence>
<keyword evidence="1" id="KW-0472">Membrane</keyword>
<evidence type="ECO:0000313" key="4">
    <source>
        <dbReference type="Proteomes" id="UP000789759"/>
    </source>
</evidence>
<evidence type="ECO:0000256" key="2">
    <source>
        <dbReference type="SAM" id="SignalP"/>
    </source>
</evidence>
<feature type="chain" id="PRO_5040280583" evidence="2">
    <location>
        <begin position="16"/>
        <end position="182"/>
    </location>
</feature>